<dbReference type="PROSITE" id="PS50932">
    <property type="entry name" value="HTH_LACI_2"/>
    <property type="match status" value="1"/>
</dbReference>
<dbReference type="InterPro" id="IPR010982">
    <property type="entry name" value="Lambda_DNA-bd_dom_sf"/>
</dbReference>
<feature type="domain" description="HTH lacI-type" evidence="4">
    <location>
        <begin position="7"/>
        <end position="61"/>
    </location>
</feature>
<dbReference type="STRING" id="471853.Bcav_0558"/>
<evidence type="ECO:0000313" key="5">
    <source>
        <dbReference type="EMBL" id="ACQ78821.1"/>
    </source>
</evidence>
<evidence type="ECO:0000313" key="6">
    <source>
        <dbReference type="Proteomes" id="UP000007962"/>
    </source>
</evidence>
<dbReference type="SMART" id="SM00354">
    <property type="entry name" value="HTH_LACI"/>
    <property type="match status" value="1"/>
</dbReference>
<dbReference type="GO" id="GO:0000976">
    <property type="term" value="F:transcription cis-regulatory region binding"/>
    <property type="evidence" value="ECO:0007669"/>
    <property type="project" value="TreeGrafter"/>
</dbReference>
<dbReference type="CDD" id="cd06267">
    <property type="entry name" value="PBP1_LacI_sugar_binding-like"/>
    <property type="match status" value="1"/>
</dbReference>
<dbReference type="EMBL" id="CP001618">
    <property type="protein sequence ID" value="ACQ78821.1"/>
    <property type="molecule type" value="Genomic_DNA"/>
</dbReference>
<gene>
    <name evidence="5" type="ordered locus">Bcav_0558</name>
</gene>
<keyword evidence="1" id="KW-0805">Transcription regulation</keyword>
<evidence type="ECO:0000256" key="2">
    <source>
        <dbReference type="ARBA" id="ARBA00023125"/>
    </source>
</evidence>
<dbReference type="InterPro" id="IPR046335">
    <property type="entry name" value="LacI/GalR-like_sensor"/>
</dbReference>
<dbReference type="SUPFAM" id="SSF47413">
    <property type="entry name" value="lambda repressor-like DNA-binding domains"/>
    <property type="match status" value="1"/>
</dbReference>
<reference evidence="5 6" key="1">
    <citation type="journal article" date="2009" name="Stand. Genomic Sci.">
        <title>Complete genome sequence of Beutenbergia cavernae type strain (HKI 0122).</title>
        <authorList>
            <person name="Land M."/>
            <person name="Pukall R."/>
            <person name="Abt B."/>
            <person name="Goker M."/>
            <person name="Rohde M."/>
            <person name="Glavina Del Rio T."/>
            <person name="Tice H."/>
            <person name="Copeland A."/>
            <person name="Cheng J.F."/>
            <person name="Lucas S."/>
            <person name="Chen F."/>
            <person name="Nolan M."/>
            <person name="Bruce D."/>
            <person name="Goodwin L."/>
            <person name="Pitluck S."/>
            <person name="Ivanova N."/>
            <person name="Mavromatis K."/>
            <person name="Ovchinnikova G."/>
            <person name="Pati A."/>
            <person name="Chen A."/>
            <person name="Palaniappan K."/>
            <person name="Hauser L."/>
            <person name="Chang Y.J."/>
            <person name="Jefferies C.C."/>
            <person name="Saunders E."/>
            <person name="Brettin T."/>
            <person name="Detter J.C."/>
            <person name="Han C."/>
            <person name="Chain P."/>
            <person name="Bristow J."/>
            <person name="Eisen J.A."/>
            <person name="Markowitz V."/>
            <person name="Hugenholtz P."/>
            <person name="Kyrpides N.C."/>
            <person name="Klenk H.P."/>
            <person name="Lapidus A."/>
        </authorList>
    </citation>
    <scope>NUCLEOTIDE SEQUENCE [LARGE SCALE GENOMIC DNA]</scope>
    <source>
        <strain evidence="6">ATCC BAA-8 / DSM 12333 / NBRC 16432</strain>
    </source>
</reference>
<dbReference type="PANTHER" id="PTHR30146:SF109">
    <property type="entry name" value="HTH-TYPE TRANSCRIPTIONAL REGULATOR GALS"/>
    <property type="match status" value="1"/>
</dbReference>
<dbReference type="HOGENOM" id="CLU_037628_6_1_11"/>
<dbReference type="SUPFAM" id="SSF53822">
    <property type="entry name" value="Periplasmic binding protein-like I"/>
    <property type="match status" value="1"/>
</dbReference>
<dbReference type="Gene3D" id="1.10.260.40">
    <property type="entry name" value="lambda repressor-like DNA-binding domains"/>
    <property type="match status" value="1"/>
</dbReference>
<dbReference type="Proteomes" id="UP000007962">
    <property type="component" value="Chromosome"/>
</dbReference>
<keyword evidence="2" id="KW-0238">DNA-binding</keyword>
<accession>C5BXS7</accession>
<dbReference type="PROSITE" id="PS00356">
    <property type="entry name" value="HTH_LACI_1"/>
    <property type="match status" value="1"/>
</dbReference>
<evidence type="ECO:0000256" key="3">
    <source>
        <dbReference type="ARBA" id="ARBA00023163"/>
    </source>
</evidence>
<keyword evidence="6" id="KW-1185">Reference proteome</keyword>
<protein>
    <submittedName>
        <fullName evidence="5">Transcriptional regulator, LacI family</fullName>
    </submittedName>
</protein>
<dbReference type="Pfam" id="PF13377">
    <property type="entry name" value="Peripla_BP_3"/>
    <property type="match status" value="1"/>
</dbReference>
<dbReference type="InterPro" id="IPR028082">
    <property type="entry name" value="Peripla_BP_I"/>
</dbReference>
<dbReference type="AlphaFoldDB" id="C5BXS7"/>
<dbReference type="PANTHER" id="PTHR30146">
    <property type="entry name" value="LACI-RELATED TRANSCRIPTIONAL REPRESSOR"/>
    <property type="match status" value="1"/>
</dbReference>
<keyword evidence="3" id="KW-0804">Transcription</keyword>
<dbReference type="KEGG" id="bcv:Bcav_0558"/>
<dbReference type="OrthoDB" id="9785139at2"/>
<dbReference type="Pfam" id="PF00356">
    <property type="entry name" value="LacI"/>
    <property type="match status" value="1"/>
</dbReference>
<dbReference type="InterPro" id="IPR000843">
    <property type="entry name" value="HTH_LacI"/>
</dbReference>
<proteinExistence type="predicted"/>
<evidence type="ECO:0000259" key="4">
    <source>
        <dbReference type="PROSITE" id="PS50932"/>
    </source>
</evidence>
<sequence>MTRGRRVTITDVAEAAGVSRQTVTRAMNGMAEISDATRSRVLEVARELRYRPSRFGRDLVKREQRTVGLVVHDLTNPYYPELASAVVGAAVARGWNVVLADTVHSRDRVADLADLVRQVDVVVGYVGLNREEKAEVFAGLPVVEIDPGPGSAFGAVDLDERPAMAELCTHLLDVGVRRPVALMTSAGAERGVLFRESMAAHGVDVRTVVTGQESIDAADAAVADVVASGEELDAILAFNDLLACGALKALRHARIEVPGRVRVVGFDGLSLGTVVSPELTTLAIDMSEVADVAVELAVAMFDGELPYSGDDVRRSVTHRLVLRESA</sequence>
<dbReference type="eggNOG" id="COG1609">
    <property type="taxonomic scope" value="Bacteria"/>
</dbReference>
<organism evidence="5 6">
    <name type="scientific">Beutenbergia cavernae (strain ATCC BAA-8 / DSM 12333 / CCUG 43141 / JCM 11478 / NBRC 16432 / NCIMB 13614 / HKI 0122)</name>
    <dbReference type="NCBI Taxonomy" id="471853"/>
    <lineage>
        <taxon>Bacteria</taxon>
        <taxon>Bacillati</taxon>
        <taxon>Actinomycetota</taxon>
        <taxon>Actinomycetes</taxon>
        <taxon>Micrococcales</taxon>
        <taxon>Beutenbergiaceae</taxon>
        <taxon>Beutenbergia</taxon>
    </lineage>
</organism>
<dbReference type="Gene3D" id="3.40.50.2300">
    <property type="match status" value="2"/>
</dbReference>
<dbReference type="RefSeq" id="WP_012725601.1">
    <property type="nucleotide sequence ID" value="NC_012669.1"/>
</dbReference>
<dbReference type="GO" id="GO:0003700">
    <property type="term" value="F:DNA-binding transcription factor activity"/>
    <property type="evidence" value="ECO:0007669"/>
    <property type="project" value="TreeGrafter"/>
</dbReference>
<dbReference type="CDD" id="cd01392">
    <property type="entry name" value="HTH_LacI"/>
    <property type="match status" value="1"/>
</dbReference>
<name>C5BXS7_BEUC1</name>
<evidence type="ECO:0000256" key="1">
    <source>
        <dbReference type="ARBA" id="ARBA00023015"/>
    </source>
</evidence>